<reference evidence="6 7" key="1">
    <citation type="submission" date="2019-02" db="EMBL/GenBank/DDBJ databases">
        <title>Deep-cultivation of Planctomycetes and their phenomic and genomic characterization uncovers novel biology.</title>
        <authorList>
            <person name="Wiegand S."/>
            <person name="Jogler M."/>
            <person name="Boedeker C."/>
            <person name="Pinto D."/>
            <person name="Vollmers J."/>
            <person name="Rivas-Marin E."/>
            <person name="Kohn T."/>
            <person name="Peeters S.H."/>
            <person name="Heuer A."/>
            <person name="Rast P."/>
            <person name="Oberbeckmann S."/>
            <person name="Bunk B."/>
            <person name="Jeske O."/>
            <person name="Meyerdierks A."/>
            <person name="Storesund J.E."/>
            <person name="Kallscheuer N."/>
            <person name="Luecker S."/>
            <person name="Lage O.M."/>
            <person name="Pohl T."/>
            <person name="Merkel B.J."/>
            <person name="Hornburger P."/>
            <person name="Mueller R.-W."/>
            <person name="Bruemmer F."/>
            <person name="Labrenz M."/>
            <person name="Spormann A.M."/>
            <person name="Op den Camp H."/>
            <person name="Overmann J."/>
            <person name="Amann R."/>
            <person name="Jetten M.S.M."/>
            <person name="Mascher T."/>
            <person name="Medema M.H."/>
            <person name="Devos D.P."/>
            <person name="Kaster A.-K."/>
            <person name="Ovreas L."/>
            <person name="Rohde M."/>
            <person name="Galperin M.Y."/>
            <person name="Jogler C."/>
        </authorList>
    </citation>
    <scope>NUCLEOTIDE SEQUENCE [LARGE SCALE GENOMIC DNA]</scope>
    <source>
        <strain evidence="6 7">TBK1r</strain>
    </source>
</reference>
<dbReference type="PROSITE" id="PS51007">
    <property type="entry name" value="CYTC"/>
    <property type="match status" value="1"/>
</dbReference>
<proteinExistence type="predicted"/>
<evidence type="ECO:0000259" key="5">
    <source>
        <dbReference type="PROSITE" id="PS51007"/>
    </source>
</evidence>
<feature type="signal peptide" evidence="4">
    <location>
        <begin position="1"/>
        <end position="26"/>
    </location>
</feature>
<evidence type="ECO:0000313" key="6">
    <source>
        <dbReference type="EMBL" id="QDV86489.1"/>
    </source>
</evidence>
<keyword evidence="4" id="KW-0732">Signal</keyword>
<dbReference type="RefSeq" id="WP_145217690.1">
    <property type="nucleotide sequence ID" value="NZ_CP036432.1"/>
</dbReference>
<evidence type="ECO:0000256" key="2">
    <source>
        <dbReference type="ARBA" id="ARBA00023004"/>
    </source>
</evidence>
<evidence type="ECO:0000256" key="3">
    <source>
        <dbReference type="PROSITE-ProRule" id="PRU00433"/>
    </source>
</evidence>
<gene>
    <name evidence="6" type="ORF">TBK1r_55080</name>
</gene>
<name>A0ABX5XWV2_9BACT</name>
<keyword evidence="2 3" id="KW-0408">Iron</keyword>
<dbReference type="EMBL" id="CP036432">
    <property type="protein sequence ID" value="QDV86489.1"/>
    <property type="molecule type" value="Genomic_DNA"/>
</dbReference>
<keyword evidence="1 3" id="KW-0479">Metal-binding</keyword>
<feature type="domain" description="Cytochrome c" evidence="5">
    <location>
        <begin position="34"/>
        <end position="138"/>
    </location>
</feature>
<evidence type="ECO:0000256" key="4">
    <source>
        <dbReference type="SAM" id="SignalP"/>
    </source>
</evidence>
<organism evidence="6 7">
    <name type="scientific">Stieleria magnilauensis</name>
    <dbReference type="NCBI Taxonomy" id="2527963"/>
    <lineage>
        <taxon>Bacteria</taxon>
        <taxon>Pseudomonadati</taxon>
        <taxon>Planctomycetota</taxon>
        <taxon>Planctomycetia</taxon>
        <taxon>Pirellulales</taxon>
        <taxon>Pirellulaceae</taxon>
        <taxon>Stieleria</taxon>
    </lineage>
</organism>
<evidence type="ECO:0000256" key="1">
    <source>
        <dbReference type="ARBA" id="ARBA00022723"/>
    </source>
</evidence>
<dbReference type="Proteomes" id="UP000318081">
    <property type="component" value="Chromosome"/>
</dbReference>
<accession>A0ABX5XWV2</accession>
<dbReference type="InterPro" id="IPR009056">
    <property type="entry name" value="Cyt_c-like_dom"/>
</dbReference>
<sequence length="465" mass="51127">MTKRSFPARIRLTFLTLVVAVTSAPAPLELVQASEPTTALQLFEERIMPIFRSPNPSSCVQCHLSSVDIKDYILPSHTDTFLALRADGLVDVEAPERSKILTLIQMGEKDSDPLAKRIHAKTRQAEYEAFSAWIKACCSDPVLVSRSAPEQLAAVGPAKPLEVVRHARKSRVLEAFTRNVWSQRMRCFPCHTPDEIDADNPKHQKPAERHGELVKTYGARMNLFRETPEATLAALVASSRKQDGKRYPLINLKDPAKSLLVLKPTAKLPPKQDDGTLGKPSSADPVSHMGGIKMHVDDHSYKLFVAWLEDYAAVVGDQYATADELPSDNWIPTQRILRVKGTPADWKPGSVVQLFVHGKDPSGNWSDDPVAFTQSVVTPRAMVNGALLLIASNLSPEQEAAEDAFPLAAGEYLVKAYVDTEGKLKTAPSQLLESSDFAGQAVIDAKWLLGFPQAETFEGARLVKH</sequence>
<keyword evidence="7" id="KW-1185">Reference proteome</keyword>
<evidence type="ECO:0000313" key="7">
    <source>
        <dbReference type="Proteomes" id="UP000318081"/>
    </source>
</evidence>
<keyword evidence="3" id="KW-0349">Heme</keyword>
<feature type="chain" id="PRO_5047034125" description="Cytochrome c domain-containing protein" evidence="4">
    <location>
        <begin position="27"/>
        <end position="465"/>
    </location>
</feature>
<protein>
    <recommendedName>
        <fullName evidence="5">Cytochrome c domain-containing protein</fullName>
    </recommendedName>
</protein>